<evidence type="ECO:0000313" key="1">
    <source>
        <dbReference type="EMBL" id="ODS33387.1"/>
    </source>
</evidence>
<dbReference type="PANTHER" id="PTHR12697">
    <property type="entry name" value="PBS LYASE HEAT-LIKE PROTEIN"/>
    <property type="match status" value="1"/>
</dbReference>
<keyword evidence="1" id="KW-0456">Lyase</keyword>
<dbReference type="InterPro" id="IPR004155">
    <property type="entry name" value="PBS_lyase_HEAT"/>
</dbReference>
<organism evidence="1 2">
    <name type="scientific">Candidatus Scalindua rubra</name>
    <dbReference type="NCBI Taxonomy" id="1872076"/>
    <lineage>
        <taxon>Bacteria</taxon>
        <taxon>Pseudomonadati</taxon>
        <taxon>Planctomycetota</taxon>
        <taxon>Candidatus Brocadiia</taxon>
        <taxon>Candidatus Brocadiales</taxon>
        <taxon>Candidatus Scalinduaceae</taxon>
        <taxon>Candidatus Scalindua</taxon>
    </lineage>
</organism>
<dbReference type="Proteomes" id="UP000094056">
    <property type="component" value="Unassembled WGS sequence"/>
</dbReference>
<dbReference type="InterPro" id="IPR016024">
    <property type="entry name" value="ARM-type_fold"/>
</dbReference>
<sequence length="294" mass="32995">MVLVLLFVAFESVVFSQQSRFEELIPKLRSQDPNTRAEAAKALGSLKDPRAIEPLITALRDEERSLDVQMNVIVALVSIGEPSVTPLIVLLSDVYPGVRSSAAQGLMVLQDPRATDFLIAALDDSNAVVRAHVVRALGLMNDVRAVEPMIHMLRNQSRAVRERALAVLKELTGQALGEQPDRWLVWWRQHRKDMPAPKESWSRITGPDSTLALSIDVKNVMRVTDTQVMFFEKLVPVKTSDLFATFQEIVEEGGGDYTALEFAKAAYLLDCNRRLKRGAIFMWFIRSSMSCSRR</sequence>
<dbReference type="PANTHER" id="PTHR12697:SF38">
    <property type="entry name" value="PBS LYASE HEAT DOMAIN PROTEIN REPEAT-CONTAINING PROTEIN"/>
    <property type="match status" value="1"/>
</dbReference>
<dbReference type="InterPro" id="IPR011989">
    <property type="entry name" value="ARM-like"/>
</dbReference>
<dbReference type="Gene3D" id="1.25.10.10">
    <property type="entry name" value="Leucine-rich Repeat Variant"/>
    <property type="match status" value="1"/>
</dbReference>
<dbReference type="EMBL" id="MAYW01000030">
    <property type="protein sequence ID" value="ODS33387.1"/>
    <property type="molecule type" value="Genomic_DNA"/>
</dbReference>
<protein>
    <submittedName>
        <fullName evidence="1">Heat repeat-containing PBS lyase</fullName>
    </submittedName>
</protein>
<gene>
    <name evidence="1" type="ORF">SCARUB_01496</name>
</gene>
<dbReference type="Pfam" id="PF03130">
    <property type="entry name" value="HEAT_PBS"/>
    <property type="match status" value="1"/>
</dbReference>
<evidence type="ECO:0000313" key="2">
    <source>
        <dbReference type="Proteomes" id="UP000094056"/>
    </source>
</evidence>
<dbReference type="Pfam" id="PF13646">
    <property type="entry name" value="HEAT_2"/>
    <property type="match status" value="1"/>
</dbReference>
<dbReference type="SUPFAM" id="SSF48371">
    <property type="entry name" value="ARM repeat"/>
    <property type="match status" value="1"/>
</dbReference>
<accession>A0A1E3XCL0</accession>
<dbReference type="GO" id="GO:0016491">
    <property type="term" value="F:oxidoreductase activity"/>
    <property type="evidence" value="ECO:0007669"/>
    <property type="project" value="TreeGrafter"/>
</dbReference>
<dbReference type="AlphaFoldDB" id="A0A1E3XCL0"/>
<comment type="caution">
    <text evidence="1">The sequence shown here is derived from an EMBL/GenBank/DDBJ whole genome shotgun (WGS) entry which is preliminary data.</text>
</comment>
<dbReference type="SMART" id="SM00567">
    <property type="entry name" value="EZ_HEAT"/>
    <property type="match status" value="4"/>
</dbReference>
<proteinExistence type="predicted"/>
<dbReference type="GO" id="GO:0016829">
    <property type="term" value="F:lyase activity"/>
    <property type="evidence" value="ECO:0007669"/>
    <property type="project" value="UniProtKB-KW"/>
</dbReference>
<reference evidence="1 2" key="1">
    <citation type="submission" date="2016-07" db="EMBL/GenBank/DDBJ databases">
        <title>Draft genome of Scalindua rubra, obtained from a brine-seawater interface in the Red Sea, sheds light on salt adaptation in anammox bacteria.</title>
        <authorList>
            <person name="Speth D.R."/>
            <person name="Lagkouvardos I."/>
            <person name="Wang Y."/>
            <person name="Qian P.-Y."/>
            <person name="Dutilh B.E."/>
            <person name="Jetten M.S."/>
        </authorList>
    </citation>
    <scope>NUCLEOTIDE SEQUENCE [LARGE SCALE GENOMIC DNA]</scope>
    <source>
        <strain evidence="1">BSI-1</strain>
    </source>
</reference>
<name>A0A1E3XCL0_9BACT</name>